<evidence type="ECO:0000313" key="11">
    <source>
        <dbReference type="Proteomes" id="UP000287996"/>
    </source>
</evidence>
<dbReference type="Proteomes" id="UP000287996">
    <property type="component" value="Unassembled WGS sequence"/>
</dbReference>
<evidence type="ECO:0000256" key="7">
    <source>
        <dbReference type="SAM" id="Phobius"/>
    </source>
</evidence>
<dbReference type="GO" id="GO:0022857">
    <property type="term" value="F:transmembrane transporter activity"/>
    <property type="evidence" value="ECO:0007669"/>
    <property type="project" value="TreeGrafter"/>
</dbReference>
<feature type="transmembrane region" description="Helical" evidence="7">
    <location>
        <begin position="20"/>
        <end position="40"/>
    </location>
</feature>
<keyword evidence="10" id="KW-0132">Cell division</keyword>
<comment type="subcellular location">
    <subcellularLocation>
        <location evidence="1">Cell membrane</location>
        <topology evidence="1">Multi-pass membrane protein</topology>
    </subcellularLocation>
</comment>
<dbReference type="PANTHER" id="PTHR30572">
    <property type="entry name" value="MEMBRANE COMPONENT OF TRANSPORTER-RELATED"/>
    <property type="match status" value="1"/>
</dbReference>
<evidence type="ECO:0000256" key="1">
    <source>
        <dbReference type="ARBA" id="ARBA00004651"/>
    </source>
</evidence>
<keyword evidence="2" id="KW-1003">Cell membrane</keyword>
<dbReference type="PANTHER" id="PTHR30572:SF4">
    <property type="entry name" value="ABC TRANSPORTER PERMEASE YTRF"/>
    <property type="match status" value="1"/>
</dbReference>
<evidence type="ECO:0000256" key="2">
    <source>
        <dbReference type="ARBA" id="ARBA00022475"/>
    </source>
</evidence>
<protein>
    <submittedName>
        <fullName evidence="10">Cell division protein FtsX</fullName>
    </submittedName>
</protein>
<comment type="similarity">
    <text evidence="6">Belongs to the ABC-4 integral membrane protein family.</text>
</comment>
<dbReference type="AlphaFoldDB" id="A0A432ZSK5"/>
<evidence type="ECO:0000259" key="9">
    <source>
        <dbReference type="Pfam" id="PF12704"/>
    </source>
</evidence>
<proteinExistence type="inferred from homology"/>
<keyword evidence="3 7" id="KW-0812">Transmembrane</keyword>
<feature type="domain" description="MacB-like periplasmic core" evidence="9">
    <location>
        <begin position="27"/>
        <end position="248"/>
    </location>
</feature>
<gene>
    <name evidence="10" type="ORF">CWI84_04460</name>
</gene>
<dbReference type="OrthoDB" id="9770036at2"/>
<feature type="transmembrane region" description="Helical" evidence="7">
    <location>
        <begin position="368"/>
        <end position="387"/>
    </location>
</feature>
<keyword evidence="5 7" id="KW-0472">Membrane</keyword>
<evidence type="ECO:0000256" key="4">
    <source>
        <dbReference type="ARBA" id="ARBA00022989"/>
    </source>
</evidence>
<keyword evidence="10" id="KW-0131">Cell cycle</keyword>
<evidence type="ECO:0000313" key="10">
    <source>
        <dbReference type="EMBL" id="RUO80842.1"/>
    </source>
</evidence>
<evidence type="ECO:0000259" key="8">
    <source>
        <dbReference type="Pfam" id="PF02687"/>
    </source>
</evidence>
<dbReference type="Pfam" id="PF12704">
    <property type="entry name" value="MacB_PCD"/>
    <property type="match status" value="1"/>
</dbReference>
<dbReference type="GO" id="GO:0051301">
    <property type="term" value="P:cell division"/>
    <property type="evidence" value="ECO:0007669"/>
    <property type="project" value="UniProtKB-KW"/>
</dbReference>
<dbReference type="GO" id="GO:0005886">
    <property type="term" value="C:plasma membrane"/>
    <property type="evidence" value="ECO:0007669"/>
    <property type="project" value="UniProtKB-SubCell"/>
</dbReference>
<sequence>MKDFGPIIRALLRNKTGAMLIALQIAITMTIMVNAIHMIINRSELMARSSGLDEANQFVVAQYGYRDDFNEKYVVQTDLDHIRNMPGVVDAIQTNSVPMSNGGTSMGLQVEPGADKEGLGVAIYMADDHALNTYGVKLIAGENFDPTEVEFRDGNTREWPQRAIISKAMAEALFPDLSPQQVVNKTVYINRNEPITIAGIIDQLQAPWVGWDNVERTMITPIRTMYKFSRYLVRTEPGRRDEVLEAVKSYLESRDVGRMLFPIETISDVREQSYRDANAMQTILWVIISILLIVTALGIVGLVTFTINRRRRQIGTRRALGASRGDILKYFLLENFVITSAGLLLGIIGSIGLNIWLVDAFDLPRIGWIYLPVAMVVLWLVGQLAVYGPAAKASRISPAIATRNV</sequence>
<dbReference type="RefSeq" id="WP_126841370.1">
    <property type="nucleotide sequence ID" value="NZ_PIQH01000003.1"/>
</dbReference>
<dbReference type="InterPro" id="IPR025857">
    <property type="entry name" value="MacB_PCD"/>
</dbReference>
<keyword evidence="4 7" id="KW-1133">Transmembrane helix</keyword>
<dbReference type="EMBL" id="PIQH01000003">
    <property type="protein sequence ID" value="RUO80842.1"/>
    <property type="molecule type" value="Genomic_DNA"/>
</dbReference>
<feature type="transmembrane region" description="Helical" evidence="7">
    <location>
        <begin position="283"/>
        <end position="307"/>
    </location>
</feature>
<dbReference type="Pfam" id="PF02687">
    <property type="entry name" value="FtsX"/>
    <property type="match status" value="1"/>
</dbReference>
<reference evidence="10 11" key="1">
    <citation type="journal article" date="2011" name="Front. Microbiol.">
        <title>Genomic signatures of strain selection and enhancement in Bacillus atrophaeus var. globigii, a historical biowarfare simulant.</title>
        <authorList>
            <person name="Gibbons H.S."/>
            <person name="Broomall S.M."/>
            <person name="McNew L.A."/>
            <person name="Daligault H."/>
            <person name="Chapman C."/>
            <person name="Bruce D."/>
            <person name="Karavis M."/>
            <person name="Krepps M."/>
            <person name="McGregor P.A."/>
            <person name="Hong C."/>
            <person name="Park K.H."/>
            <person name="Akmal A."/>
            <person name="Feldman A."/>
            <person name="Lin J.S."/>
            <person name="Chang W.E."/>
            <person name="Higgs B.W."/>
            <person name="Demirev P."/>
            <person name="Lindquist J."/>
            <person name="Liem A."/>
            <person name="Fochler E."/>
            <person name="Read T.D."/>
            <person name="Tapia R."/>
            <person name="Johnson S."/>
            <person name="Bishop-Lilly K.A."/>
            <person name="Detter C."/>
            <person name="Han C."/>
            <person name="Sozhamannan S."/>
            <person name="Rosenzweig C.N."/>
            <person name="Skowronski E.W."/>
        </authorList>
    </citation>
    <scope>NUCLEOTIDE SEQUENCE [LARGE SCALE GENOMIC DNA]</scope>
    <source>
        <strain evidence="10 11">CC-PW-9</strain>
    </source>
</reference>
<comment type="caution">
    <text evidence="10">The sequence shown here is derived from an EMBL/GenBank/DDBJ whole genome shotgun (WGS) entry which is preliminary data.</text>
</comment>
<evidence type="ECO:0000256" key="6">
    <source>
        <dbReference type="ARBA" id="ARBA00038076"/>
    </source>
</evidence>
<evidence type="ECO:0000256" key="3">
    <source>
        <dbReference type="ARBA" id="ARBA00022692"/>
    </source>
</evidence>
<dbReference type="InterPro" id="IPR050250">
    <property type="entry name" value="Macrolide_Exporter_MacB"/>
</dbReference>
<feature type="transmembrane region" description="Helical" evidence="7">
    <location>
        <begin position="328"/>
        <end position="356"/>
    </location>
</feature>
<feature type="domain" description="ABC3 transporter permease C-terminal" evidence="8">
    <location>
        <begin position="286"/>
        <end position="398"/>
    </location>
</feature>
<dbReference type="InterPro" id="IPR003838">
    <property type="entry name" value="ABC3_permease_C"/>
</dbReference>
<name>A0A432ZSK5_9GAMM</name>
<accession>A0A432ZSK5</accession>
<organism evidence="10 11">
    <name type="scientific">Idiomarina tyrosinivorans</name>
    <dbReference type="NCBI Taxonomy" id="1445662"/>
    <lineage>
        <taxon>Bacteria</taxon>
        <taxon>Pseudomonadati</taxon>
        <taxon>Pseudomonadota</taxon>
        <taxon>Gammaproteobacteria</taxon>
        <taxon>Alteromonadales</taxon>
        <taxon>Idiomarinaceae</taxon>
        <taxon>Idiomarina</taxon>
    </lineage>
</organism>
<keyword evidence="11" id="KW-1185">Reference proteome</keyword>
<evidence type="ECO:0000256" key="5">
    <source>
        <dbReference type="ARBA" id="ARBA00023136"/>
    </source>
</evidence>